<organism evidence="2 3">
    <name type="scientific">Steinernema carpocapsae</name>
    <name type="common">Entomopathogenic nematode</name>
    <dbReference type="NCBI Taxonomy" id="34508"/>
    <lineage>
        <taxon>Eukaryota</taxon>
        <taxon>Metazoa</taxon>
        <taxon>Ecdysozoa</taxon>
        <taxon>Nematoda</taxon>
        <taxon>Chromadorea</taxon>
        <taxon>Rhabditida</taxon>
        <taxon>Tylenchina</taxon>
        <taxon>Panagrolaimomorpha</taxon>
        <taxon>Strongyloidoidea</taxon>
        <taxon>Steinernematidae</taxon>
        <taxon>Steinernema</taxon>
    </lineage>
</organism>
<accession>A0A4U5P0B3</accession>
<keyword evidence="3" id="KW-1185">Reference proteome</keyword>
<sequence>MRKRLDAHPSSVDTSWNCFSHPRASKSSFNSFAALMRIVTIPLIFGIRTIVFIFGSFISGVIVAPLPFPSLSMNIDEGDSDALLNSLRKEGEKLLQRPDGRRPYFANRHTTRKFALESYNHRAYPGVMSALRVGKQLWDKGQEMAKEQIEMAVRCPSSFCEGAL</sequence>
<reference evidence="2 3" key="1">
    <citation type="journal article" date="2015" name="Genome Biol.">
        <title>Comparative genomics of Steinernema reveals deeply conserved gene regulatory networks.</title>
        <authorList>
            <person name="Dillman A.R."/>
            <person name="Macchietto M."/>
            <person name="Porter C.F."/>
            <person name="Rogers A."/>
            <person name="Williams B."/>
            <person name="Antoshechkin I."/>
            <person name="Lee M.M."/>
            <person name="Goodwin Z."/>
            <person name="Lu X."/>
            <person name="Lewis E.E."/>
            <person name="Goodrich-Blair H."/>
            <person name="Stock S.P."/>
            <person name="Adams B.J."/>
            <person name="Sternberg P.W."/>
            <person name="Mortazavi A."/>
        </authorList>
    </citation>
    <scope>NUCLEOTIDE SEQUENCE [LARGE SCALE GENOMIC DNA]</scope>
    <source>
        <strain evidence="2 3">ALL</strain>
    </source>
</reference>
<protein>
    <submittedName>
        <fullName evidence="2">Uncharacterized protein</fullName>
    </submittedName>
</protein>
<gene>
    <name evidence="2" type="ORF">L596_013320</name>
</gene>
<comment type="caution">
    <text evidence="2">The sequence shown here is derived from an EMBL/GenBank/DDBJ whole genome shotgun (WGS) entry which is preliminary data.</text>
</comment>
<evidence type="ECO:0000313" key="2">
    <source>
        <dbReference type="EMBL" id="TKR89180.1"/>
    </source>
</evidence>
<evidence type="ECO:0000256" key="1">
    <source>
        <dbReference type="SAM" id="Phobius"/>
    </source>
</evidence>
<dbReference type="Proteomes" id="UP000298663">
    <property type="component" value="Unassembled WGS sequence"/>
</dbReference>
<name>A0A4U5P0B3_STECR</name>
<keyword evidence="1" id="KW-1133">Transmembrane helix</keyword>
<keyword evidence="1" id="KW-0472">Membrane</keyword>
<dbReference type="EMBL" id="AZBU02000003">
    <property type="protein sequence ID" value="TKR89180.1"/>
    <property type="molecule type" value="Genomic_DNA"/>
</dbReference>
<reference evidence="2 3" key="2">
    <citation type="journal article" date="2019" name="G3 (Bethesda)">
        <title>Hybrid Assembly of the Genome of the Entomopathogenic Nematode Steinernema carpocapsae Identifies the X-Chromosome.</title>
        <authorList>
            <person name="Serra L."/>
            <person name="Macchietto M."/>
            <person name="Macias-Munoz A."/>
            <person name="McGill C.J."/>
            <person name="Rodriguez I.M."/>
            <person name="Rodriguez B."/>
            <person name="Murad R."/>
            <person name="Mortazavi A."/>
        </authorList>
    </citation>
    <scope>NUCLEOTIDE SEQUENCE [LARGE SCALE GENOMIC DNA]</scope>
    <source>
        <strain evidence="2 3">ALL</strain>
    </source>
</reference>
<keyword evidence="1" id="KW-0812">Transmembrane</keyword>
<feature type="transmembrane region" description="Helical" evidence="1">
    <location>
        <begin position="45"/>
        <end position="68"/>
    </location>
</feature>
<proteinExistence type="predicted"/>
<evidence type="ECO:0000313" key="3">
    <source>
        <dbReference type="Proteomes" id="UP000298663"/>
    </source>
</evidence>
<dbReference type="AlphaFoldDB" id="A0A4U5P0B3"/>